<dbReference type="PANTHER" id="PTHR30244:SF34">
    <property type="entry name" value="DTDP-4-AMINO-4,6-DIDEOXYGALACTOSE TRANSAMINASE"/>
    <property type="match status" value="1"/>
</dbReference>
<dbReference type="Pfam" id="PF01041">
    <property type="entry name" value="DegT_DnrJ_EryC1"/>
    <property type="match status" value="1"/>
</dbReference>
<dbReference type="PIRSF" id="PIRSF000390">
    <property type="entry name" value="PLP_StrS"/>
    <property type="match status" value="1"/>
</dbReference>
<dbReference type="GO" id="GO:0008483">
    <property type="term" value="F:transaminase activity"/>
    <property type="evidence" value="ECO:0007669"/>
    <property type="project" value="UniProtKB-KW"/>
</dbReference>
<keyword evidence="2" id="KW-0808">Transferase</keyword>
<dbReference type="InterPro" id="IPR015422">
    <property type="entry name" value="PyrdxlP-dep_Trfase_small"/>
</dbReference>
<name>A0A7D5L321_9EURY</name>
<dbReference type="EMBL" id="CP058530">
    <property type="protein sequence ID" value="QLG29743.1"/>
    <property type="molecule type" value="Genomic_DNA"/>
</dbReference>
<dbReference type="Gene3D" id="3.40.640.10">
    <property type="entry name" value="Type I PLP-dependent aspartate aminotransferase-like (Major domain)"/>
    <property type="match status" value="1"/>
</dbReference>
<geneLocation type="plasmid" evidence="2 3">
    <name>unnamed1</name>
</geneLocation>
<dbReference type="InterPro" id="IPR000653">
    <property type="entry name" value="DegT/StrS_aminotransferase"/>
</dbReference>
<dbReference type="InterPro" id="IPR015421">
    <property type="entry name" value="PyrdxlP-dep_Trfase_major"/>
</dbReference>
<dbReference type="KEGG" id="halg:HUG10_19250"/>
<proteinExistence type="inferred from homology"/>
<comment type="similarity">
    <text evidence="1">Belongs to the DegT/DnrJ/EryC1 family.</text>
</comment>
<dbReference type="PANTHER" id="PTHR30244">
    <property type="entry name" value="TRANSAMINASE"/>
    <property type="match status" value="1"/>
</dbReference>
<evidence type="ECO:0000313" key="2">
    <source>
        <dbReference type="EMBL" id="QLG29743.1"/>
    </source>
</evidence>
<organism evidence="2 3">
    <name type="scientific">Halorarum halophilum</name>
    <dbReference type="NCBI Taxonomy" id="2743090"/>
    <lineage>
        <taxon>Archaea</taxon>
        <taxon>Methanobacteriati</taxon>
        <taxon>Methanobacteriota</taxon>
        <taxon>Stenosarchaea group</taxon>
        <taxon>Halobacteria</taxon>
        <taxon>Halobacteriales</taxon>
        <taxon>Haloferacaceae</taxon>
        <taxon>Halorarum</taxon>
    </lineage>
</organism>
<keyword evidence="1" id="KW-0663">Pyridoxal phosphate</keyword>
<keyword evidence="2" id="KW-0614">Plasmid</keyword>
<evidence type="ECO:0000256" key="1">
    <source>
        <dbReference type="RuleBase" id="RU004508"/>
    </source>
</evidence>
<reference evidence="2 3" key="1">
    <citation type="submission" date="2020-07" db="EMBL/GenBank/DDBJ databases">
        <title>Gai3-2, isolated from salt lake.</title>
        <authorList>
            <person name="Cui H."/>
            <person name="Shi X."/>
        </authorList>
    </citation>
    <scope>NUCLEOTIDE SEQUENCE [LARGE SCALE GENOMIC DNA]</scope>
    <source>
        <strain evidence="2 3">Gai3-2</strain>
        <plasmid evidence="2 3">unnamed1</plasmid>
    </source>
</reference>
<dbReference type="Gene3D" id="3.90.1150.10">
    <property type="entry name" value="Aspartate Aminotransferase, domain 1"/>
    <property type="match status" value="1"/>
</dbReference>
<dbReference type="Proteomes" id="UP000509750">
    <property type="component" value="Plasmid unnamed1"/>
</dbReference>
<protein>
    <submittedName>
        <fullName evidence="2">DegT/DnrJ/EryC1/StrS family aminotransferase</fullName>
    </submittedName>
</protein>
<dbReference type="GO" id="GO:0000271">
    <property type="term" value="P:polysaccharide biosynthetic process"/>
    <property type="evidence" value="ECO:0007669"/>
    <property type="project" value="TreeGrafter"/>
</dbReference>
<dbReference type="InterPro" id="IPR015424">
    <property type="entry name" value="PyrdxlP-dep_Trfase"/>
</dbReference>
<dbReference type="CDD" id="cd00616">
    <property type="entry name" value="AHBA_syn"/>
    <property type="match status" value="1"/>
</dbReference>
<dbReference type="AlphaFoldDB" id="A0A7D5L321"/>
<evidence type="ECO:0000313" key="3">
    <source>
        <dbReference type="Proteomes" id="UP000509750"/>
    </source>
</evidence>
<dbReference type="SUPFAM" id="SSF53383">
    <property type="entry name" value="PLP-dependent transferases"/>
    <property type="match status" value="1"/>
</dbReference>
<keyword evidence="2" id="KW-0032">Aminotransferase</keyword>
<dbReference type="OrthoDB" id="10355at2157"/>
<accession>A0A7D5L321</accession>
<dbReference type="GO" id="GO:0030170">
    <property type="term" value="F:pyridoxal phosphate binding"/>
    <property type="evidence" value="ECO:0007669"/>
    <property type="project" value="TreeGrafter"/>
</dbReference>
<keyword evidence="3" id="KW-1185">Reference proteome</keyword>
<dbReference type="GeneID" id="56031017"/>
<gene>
    <name evidence="2" type="ORF">HUG10_19250</name>
</gene>
<sequence length="371" mass="39533">MSGEVPLAGEVPIADPELGDAEIDRVVDVLESGQLADGPEVRAFEDEFADRCDSEHAVATSNGTTALHAALEAVDIGEGDRVLTTPFSFVATANAVRLAGAEPVFADVDPGTYNLDPNSVEERLREEAVDAILAVHLYGLPAPMAELADIAEAHDVPLIEDAAQAHGAEFEGTPVGSIGTVGTFSFYPTKNMTTGEGGMITTDDEEVADAAASFVNHGRETAGYEHVELGHNFRMTSMAAAIGREQLARLDEFIERRRENAEILTDALADSPCVTPTEPEYARHVYHQYTVRCGNRDELKDALAERNVGSAVYYPTCITEQPAYGGEFGSAPVAEQLADEVLSLPVHPNVSPEAAAYIGDLIADELEVAHV</sequence>
<dbReference type="RefSeq" id="WP_179171317.1">
    <property type="nucleotide sequence ID" value="NZ_CP058530.1"/>
</dbReference>